<dbReference type="AlphaFoldDB" id="A0AAV3SJ62"/>
<reference evidence="1" key="2">
    <citation type="submission" date="2023-12" db="EMBL/GenBank/DDBJ databases">
        <authorList>
            <person name="Sun Q."/>
            <person name="Inoue M."/>
        </authorList>
    </citation>
    <scope>NUCLEOTIDE SEQUENCE</scope>
    <source>
        <strain evidence="1">JCM 12289</strain>
    </source>
</reference>
<sequence>MEFNHCADHSPQRVRPDRNELLGKILTLSGKQSFRSYIEEDVQFSTNPTKSVERIVENDVS</sequence>
<organism evidence="1 2">
    <name type="scientific">Halococcus dombrowskii</name>
    <dbReference type="NCBI Taxonomy" id="179637"/>
    <lineage>
        <taxon>Archaea</taxon>
        <taxon>Methanobacteriati</taxon>
        <taxon>Methanobacteriota</taxon>
        <taxon>Stenosarchaea group</taxon>
        <taxon>Halobacteria</taxon>
        <taxon>Halobacteriales</taxon>
        <taxon>Halococcaceae</taxon>
        <taxon>Halococcus</taxon>
    </lineage>
</organism>
<evidence type="ECO:0000313" key="1">
    <source>
        <dbReference type="EMBL" id="GAA0464840.1"/>
    </source>
</evidence>
<protein>
    <submittedName>
        <fullName evidence="1">Uncharacterized protein</fullName>
    </submittedName>
</protein>
<gene>
    <name evidence="1" type="ORF">GCM10008985_22210</name>
</gene>
<proteinExistence type="predicted"/>
<dbReference type="Proteomes" id="UP001500962">
    <property type="component" value="Unassembled WGS sequence"/>
</dbReference>
<reference evidence="1" key="1">
    <citation type="journal article" date="2014" name="Int. J. Syst. Evol. Microbiol.">
        <title>Complete genome sequence of Corynebacterium casei LMG S-19264T (=DSM 44701T), isolated from a smear-ripened cheese.</title>
        <authorList>
            <consortium name="US DOE Joint Genome Institute (JGI-PGF)"/>
            <person name="Walter F."/>
            <person name="Albersmeier A."/>
            <person name="Kalinowski J."/>
            <person name="Ruckert C."/>
        </authorList>
    </citation>
    <scope>NUCLEOTIDE SEQUENCE</scope>
    <source>
        <strain evidence="1">JCM 12289</strain>
    </source>
</reference>
<comment type="caution">
    <text evidence="1">The sequence shown here is derived from an EMBL/GenBank/DDBJ whole genome shotgun (WGS) entry which is preliminary data.</text>
</comment>
<evidence type="ECO:0000313" key="2">
    <source>
        <dbReference type="Proteomes" id="UP001500962"/>
    </source>
</evidence>
<dbReference type="EMBL" id="BAAADN010000031">
    <property type="protein sequence ID" value="GAA0464840.1"/>
    <property type="molecule type" value="Genomic_DNA"/>
</dbReference>
<name>A0AAV3SJ62_HALDO</name>
<accession>A0AAV3SJ62</accession>